<keyword evidence="3" id="KW-0812">Transmembrane</keyword>
<dbReference type="EMBL" id="JAQZSM010000003">
    <property type="protein sequence ID" value="MDD7970472.1"/>
    <property type="molecule type" value="Genomic_DNA"/>
</dbReference>
<accession>A0ABT5T8I1</accession>
<reference evidence="4" key="1">
    <citation type="submission" date="2023-02" db="EMBL/GenBank/DDBJ databases">
        <title>Description of Roseinatronobacter alkalisoli sp. nov., an alkaliphilic bacerium isolated from soda soil.</title>
        <authorList>
            <person name="Wei W."/>
        </authorList>
    </citation>
    <scope>NUCLEOTIDE SEQUENCE</scope>
    <source>
        <strain evidence="4">HJB301</strain>
    </source>
</reference>
<keyword evidence="2" id="KW-0813">Transport</keyword>
<sequence length="273" mass="30325">MHTSTGRSSIWAQLFTTMSLIFNQAVRNVRKNHGNAIIGLLLNIAQTLILVAVFMAIFLFAGMRAAAVRGDVLLYLMTGVFMFMAHVKVIGAVAGADGPASAMMKHRPMNPIVAIGGAALGELYIQVVTVIVLLFLYHALWTPLTIYQPIQTFAVFLTVWFAGLAIGVVMYALKPWLPSASKLVTMFYTRLNMVASGKFFLANTLPDSVLPYFLWNPLFHAIDQSRGYAFINYNPMHTWVYYPVIFGVAVLVLGMLGEFYTRSRVSMSWSAKH</sequence>
<proteinExistence type="inferred from homology"/>
<dbReference type="RefSeq" id="WP_274351094.1">
    <property type="nucleotide sequence ID" value="NZ_JAQZSM010000003.1"/>
</dbReference>
<comment type="caution">
    <text evidence="4">The sequence shown here is derived from an EMBL/GenBank/DDBJ whole genome shotgun (WGS) entry which is preliminary data.</text>
</comment>
<evidence type="ECO:0000313" key="5">
    <source>
        <dbReference type="Proteomes" id="UP001431784"/>
    </source>
</evidence>
<feature type="transmembrane region" description="Helical" evidence="3">
    <location>
        <begin position="36"/>
        <end position="60"/>
    </location>
</feature>
<feature type="transmembrane region" description="Helical" evidence="3">
    <location>
        <begin position="114"/>
        <end position="140"/>
    </location>
</feature>
<keyword evidence="5" id="KW-1185">Reference proteome</keyword>
<dbReference type="PANTHER" id="PTHR30413:SF10">
    <property type="entry name" value="CAPSULE POLYSACCHARIDE EXPORT INNER-MEMBRANE PROTEIN CTRC"/>
    <property type="match status" value="1"/>
</dbReference>
<feature type="transmembrane region" description="Helical" evidence="3">
    <location>
        <begin position="152"/>
        <end position="173"/>
    </location>
</feature>
<evidence type="ECO:0000256" key="3">
    <source>
        <dbReference type="SAM" id="Phobius"/>
    </source>
</evidence>
<comment type="similarity">
    <text evidence="1">Belongs to the ABC-2 integral membrane protein family.</text>
</comment>
<gene>
    <name evidence="4" type="ORF">PUT78_05105</name>
</gene>
<protein>
    <submittedName>
        <fullName evidence="4">ABC transporter permease</fullName>
    </submittedName>
</protein>
<evidence type="ECO:0000313" key="4">
    <source>
        <dbReference type="EMBL" id="MDD7970472.1"/>
    </source>
</evidence>
<name>A0ABT5T8I1_9RHOB</name>
<keyword evidence="3" id="KW-0472">Membrane</keyword>
<evidence type="ECO:0000256" key="2">
    <source>
        <dbReference type="ARBA" id="ARBA00022448"/>
    </source>
</evidence>
<keyword evidence="3" id="KW-1133">Transmembrane helix</keyword>
<organism evidence="4 5">
    <name type="scientific">Roseinatronobacter alkalisoli</name>
    <dbReference type="NCBI Taxonomy" id="3028235"/>
    <lineage>
        <taxon>Bacteria</taxon>
        <taxon>Pseudomonadati</taxon>
        <taxon>Pseudomonadota</taxon>
        <taxon>Alphaproteobacteria</taxon>
        <taxon>Rhodobacterales</taxon>
        <taxon>Paracoccaceae</taxon>
        <taxon>Roseinatronobacter</taxon>
    </lineage>
</organism>
<dbReference type="PANTHER" id="PTHR30413">
    <property type="entry name" value="INNER MEMBRANE TRANSPORT PERMEASE"/>
    <property type="match status" value="1"/>
</dbReference>
<feature type="transmembrane region" description="Helical" evidence="3">
    <location>
        <begin position="72"/>
        <end position="94"/>
    </location>
</feature>
<dbReference type="Proteomes" id="UP001431784">
    <property type="component" value="Unassembled WGS sequence"/>
</dbReference>
<feature type="transmembrane region" description="Helical" evidence="3">
    <location>
        <begin position="239"/>
        <end position="260"/>
    </location>
</feature>
<evidence type="ECO:0000256" key="1">
    <source>
        <dbReference type="ARBA" id="ARBA00007783"/>
    </source>
</evidence>